<proteinExistence type="predicted"/>
<dbReference type="AlphaFoldDB" id="A0A8J5K8X7"/>
<dbReference type="PANTHER" id="PTHR36034:SF2">
    <property type="entry name" value="EXPRESSED PROTEIN"/>
    <property type="match status" value="1"/>
</dbReference>
<accession>A0A8J5K8X7</accession>
<evidence type="ECO:0000256" key="1">
    <source>
        <dbReference type="SAM" id="MobiDB-lite"/>
    </source>
</evidence>
<feature type="region of interest" description="Disordered" evidence="1">
    <location>
        <begin position="884"/>
        <end position="911"/>
    </location>
</feature>
<name>A0A8J5K8X7_ZINOF</name>
<keyword evidence="3" id="KW-1185">Reference proteome</keyword>
<feature type="compositionally biased region" description="Polar residues" evidence="1">
    <location>
        <begin position="95"/>
        <end position="110"/>
    </location>
</feature>
<feature type="region of interest" description="Disordered" evidence="1">
    <location>
        <begin position="977"/>
        <end position="996"/>
    </location>
</feature>
<comment type="caution">
    <text evidence="2">The sequence shown here is derived from an EMBL/GenBank/DDBJ whole genome shotgun (WGS) entry which is preliminary data.</text>
</comment>
<sequence>MLSIGTLHILSICLSVPKLLASVKSSRILLHVEQGGEACYIYLLFYLAGTLDITMNFLIRTTLPVVPEVSRVAESDNDNSLPLVQQLTSTSEGLISKDQVPNGSTGNDAATGSDKVGDAGSVAPDATHRNQGYHIDVSKNDGWITIPNKELPDNWAYANDISQLRSWDRSFIFPGEQICILVCLSASNSIEESKITTPLTVVAPLLSNAKSNPNKSHPIENVNEGANSITGEALCQLVESDCQTNSDASILSPEIDISLTEFPVRFGCHTHQTERLLESFRNSNFFVRITEADEELWSKKNAPSQRKPEVVVGRSQSDGRSKKIPKKNAIAKVVDMGGFDGNTSGGVARDTVRCCSLSNGDVAVLLEVNVGVSNLKDPVLEVIQFEKYQKSNNDTGNFINLPVENKDDPYHELLHWLLPLDRIMPPPRPLSSPFTSSISQKITSTSGSQIFSFALRSYSMPSLPQGSGPASVTSFSNTKPASEPEDYNQFSLENFQKSKDIVNEGLLSFRGVSLEPQRFSAHCGLEGMYLPGRRWRRKLEIINPVEIHSFTTECNTEDLLGVKLKVLMFIFCLFLSIILEGLLSCLQNVSPVHTPDIVIFVDAMTIVSEDEAPIGGSPLSIPIASIETGNGHSLPDLALGFLSSLPTLLLLSLLLLLHIMTTFTSASKSRKGRKLLLVSDTQLEAQAAETTGKSSRDQSLGREAACGAGTGEGATGRIASAGHTPGQTELGGSGSPRNSEKACVDTDRGSEESCWPVARKKKKAGGGGSCQSKLFFKHLIDWRPRIARDLMVSIVSDKKIDTPIPRAPQLPIKVLTLEATNLTNEDLTFTVLSSEPSVSPSVLSLNSTPKSPMNIYPAFHDYAGKTRDRCKKIVQVLSPLPVTTTFENESSNDSNTLGSEGQETSTLPDHVSSNCSGLTHLWMQSAVPLGCIPAHSSATVKLELLPLTDGIIPLDTLRIAVKEKAVSASRDELHKPVTTSMGCSDHASGHANGDVA</sequence>
<organism evidence="2 3">
    <name type="scientific">Zingiber officinale</name>
    <name type="common">Ginger</name>
    <name type="synonym">Amomum zingiber</name>
    <dbReference type="NCBI Taxonomy" id="94328"/>
    <lineage>
        <taxon>Eukaryota</taxon>
        <taxon>Viridiplantae</taxon>
        <taxon>Streptophyta</taxon>
        <taxon>Embryophyta</taxon>
        <taxon>Tracheophyta</taxon>
        <taxon>Spermatophyta</taxon>
        <taxon>Magnoliopsida</taxon>
        <taxon>Liliopsida</taxon>
        <taxon>Zingiberales</taxon>
        <taxon>Zingiberaceae</taxon>
        <taxon>Zingiber</taxon>
    </lineage>
</organism>
<evidence type="ECO:0000313" key="2">
    <source>
        <dbReference type="EMBL" id="KAG6476205.1"/>
    </source>
</evidence>
<gene>
    <name evidence="2" type="ORF">ZIOFF_065441</name>
</gene>
<feature type="region of interest" description="Disordered" evidence="1">
    <location>
        <begin position="298"/>
        <end position="324"/>
    </location>
</feature>
<feature type="region of interest" description="Disordered" evidence="1">
    <location>
        <begin position="95"/>
        <end position="131"/>
    </location>
</feature>
<dbReference type="Proteomes" id="UP000734854">
    <property type="component" value="Unassembled WGS sequence"/>
</dbReference>
<feature type="region of interest" description="Disordered" evidence="1">
    <location>
        <begin position="688"/>
        <end position="746"/>
    </location>
</feature>
<protein>
    <submittedName>
        <fullName evidence="2">Uncharacterized protein</fullName>
    </submittedName>
</protein>
<evidence type="ECO:0000313" key="3">
    <source>
        <dbReference type="Proteomes" id="UP000734854"/>
    </source>
</evidence>
<dbReference type="EMBL" id="JACMSC010000018">
    <property type="protein sequence ID" value="KAG6476205.1"/>
    <property type="molecule type" value="Genomic_DNA"/>
</dbReference>
<dbReference type="PANTHER" id="PTHR36034">
    <property type="entry name" value="EXPRESSED PROTEIN"/>
    <property type="match status" value="1"/>
</dbReference>
<reference evidence="2 3" key="1">
    <citation type="submission" date="2020-08" db="EMBL/GenBank/DDBJ databases">
        <title>Plant Genome Project.</title>
        <authorList>
            <person name="Zhang R.-G."/>
        </authorList>
    </citation>
    <scope>NUCLEOTIDE SEQUENCE [LARGE SCALE GENOMIC DNA]</scope>
    <source>
        <tissue evidence="2">Rhizome</tissue>
    </source>
</reference>